<dbReference type="RefSeq" id="WP_172158670.1">
    <property type="nucleotide sequence ID" value="NZ_JABJWC010000052.1"/>
</dbReference>
<dbReference type="Proteomes" id="UP000623090">
    <property type="component" value="Unassembled WGS sequence"/>
</dbReference>
<evidence type="ECO:0000313" key="2">
    <source>
        <dbReference type="Proteomes" id="UP000623090"/>
    </source>
</evidence>
<reference evidence="1 2" key="1">
    <citation type="journal article" date="2020" name="Microorganisms">
        <title>Description of Komagataeibacter melaceti sp. nov. and Komagataeibacter melomenusus sp. nov. Isolated from Apple Cider Vinegar.</title>
        <authorList>
            <person name="Maric L."/>
            <person name="Cleenwerck I."/>
            <person name="Accetto T."/>
            <person name="Vandamme P."/>
            <person name="Trcek J."/>
        </authorList>
    </citation>
    <scope>NUCLEOTIDE SEQUENCE [LARGE SCALE GENOMIC DNA]</scope>
    <source>
        <strain evidence="1 2">AV436</strain>
    </source>
</reference>
<keyword evidence="2" id="KW-1185">Reference proteome</keyword>
<evidence type="ECO:0008006" key="3">
    <source>
        <dbReference type="Google" id="ProtNLM"/>
    </source>
</evidence>
<organism evidence="1 2">
    <name type="scientific">Komagataeibacter melomenusus</name>
    <dbReference type="NCBI Taxonomy" id="2766578"/>
    <lineage>
        <taxon>Bacteria</taxon>
        <taxon>Pseudomonadati</taxon>
        <taxon>Pseudomonadota</taxon>
        <taxon>Alphaproteobacteria</taxon>
        <taxon>Acetobacterales</taxon>
        <taxon>Acetobacteraceae</taxon>
        <taxon>Komagataeibacter</taxon>
    </lineage>
</organism>
<proteinExistence type="predicted"/>
<comment type="caution">
    <text evidence="1">The sequence shown here is derived from an EMBL/GenBank/DDBJ whole genome shotgun (WGS) entry which is preliminary data.</text>
</comment>
<dbReference type="EMBL" id="JABJWC010000052">
    <property type="protein sequence ID" value="NPC67651.1"/>
    <property type="molecule type" value="Genomic_DNA"/>
</dbReference>
<gene>
    <name evidence="1" type="ORF">HNW77_14905</name>
</gene>
<protein>
    <recommendedName>
        <fullName evidence="3">Transposase</fullName>
    </recommendedName>
</protein>
<name>A0ABX2AH92_9PROT</name>
<sequence length="43" mass="4869">MEVSQRFGISTHPLYAWKRQCVKVASGETGKDAEIRPLKHELA</sequence>
<evidence type="ECO:0000313" key="1">
    <source>
        <dbReference type="EMBL" id="NPC67651.1"/>
    </source>
</evidence>
<accession>A0ABX2AH92</accession>